<evidence type="ECO:0000313" key="2">
    <source>
        <dbReference type="Proteomes" id="UP000814128"/>
    </source>
</evidence>
<name>A0ACB8QGT7_9AGAM</name>
<dbReference type="Proteomes" id="UP000814128">
    <property type="component" value="Unassembled WGS sequence"/>
</dbReference>
<evidence type="ECO:0000313" key="1">
    <source>
        <dbReference type="EMBL" id="KAI0030882.1"/>
    </source>
</evidence>
<organism evidence="1 2">
    <name type="scientific">Vararia minispora EC-137</name>
    <dbReference type="NCBI Taxonomy" id="1314806"/>
    <lineage>
        <taxon>Eukaryota</taxon>
        <taxon>Fungi</taxon>
        <taxon>Dikarya</taxon>
        <taxon>Basidiomycota</taxon>
        <taxon>Agaricomycotina</taxon>
        <taxon>Agaricomycetes</taxon>
        <taxon>Russulales</taxon>
        <taxon>Lachnocladiaceae</taxon>
        <taxon>Vararia</taxon>
    </lineage>
</organism>
<sequence>MDALDPRSFRHFSALLSTGRTYHFVDQLPSPVSPSAPTILCIHGFPDSWYGWRHQIAPWVRRGFRVVAPDMLGYGATDKPRDPAAYSTRRLSDDLAALLDHLSIRSAIVAGHDWGSYTAGRFALWHPDRLMSVPFTPPSPKHIPLADAVRRNPAFAYQAYFADPASASEIEANLPRFLDAMYGRIRADEPLHLANNMRRFVLAQIDGARASKPYVSDAEIAHAADQLRDMHGPLCYYRTTQARFEEEHAARLPLSLPPTLPVLFIYGTRDPTSTPERHRAPDGSGVVRIEGAGHWVLLQAREVVVREVVGWVERMGVAPVGGRGEGRARL</sequence>
<dbReference type="EMBL" id="MU273601">
    <property type="protein sequence ID" value="KAI0030882.1"/>
    <property type="molecule type" value="Genomic_DNA"/>
</dbReference>
<reference evidence="1" key="1">
    <citation type="submission" date="2021-02" db="EMBL/GenBank/DDBJ databases">
        <authorList>
            <consortium name="DOE Joint Genome Institute"/>
            <person name="Ahrendt S."/>
            <person name="Looney B.P."/>
            <person name="Miyauchi S."/>
            <person name="Morin E."/>
            <person name="Drula E."/>
            <person name="Courty P.E."/>
            <person name="Chicoki N."/>
            <person name="Fauchery L."/>
            <person name="Kohler A."/>
            <person name="Kuo A."/>
            <person name="Labutti K."/>
            <person name="Pangilinan J."/>
            <person name="Lipzen A."/>
            <person name="Riley R."/>
            <person name="Andreopoulos W."/>
            <person name="He G."/>
            <person name="Johnson J."/>
            <person name="Barry K.W."/>
            <person name="Grigoriev I.V."/>
            <person name="Nagy L."/>
            <person name="Hibbett D."/>
            <person name="Henrissat B."/>
            <person name="Matheny P.B."/>
            <person name="Labbe J."/>
            <person name="Martin F."/>
        </authorList>
    </citation>
    <scope>NUCLEOTIDE SEQUENCE</scope>
    <source>
        <strain evidence="1">EC-137</strain>
    </source>
</reference>
<keyword evidence="2" id="KW-1185">Reference proteome</keyword>
<proteinExistence type="predicted"/>
<reference evidence="1" key="2">
    <citation type="journal article" date="2022" name="New Phytol.">
        <title>Evolutionary transition to the ectomycorrhizal habit in the genomes of a hyperdiverse lineage of mushroom-forming fungi.</title>
        <authorList>
            <person name="Looney B."/>
            <person name="Miyauchi S."/>
            <person name="Morin E."/>
            <person name="Drula E."/>
            <person name="Courty P.E."/>
            <person name="Kohler A."/>
            <person name="Kuo A."/>
            <person name="LaButti K."/>
            <person name="Pangilinan J."/>
            <person name="Lipzen A."/>
            <person name="Riley R."/>
            <person name="Andreopoulos W."/>
            <person name="He G."/>
            <person name="Johnson J."/>
            <person name="Nolan M."/>
            <person name="Tritt A."/>
            <person name="Barry K.W."/>
            <person name="Grigoriev I.V."/>
            <person name="Nagy L.G."/>
            <person name="Hibbett D."/>
            <person name="Henrissat B."/>
            <person name="Matheny P.B."/>
            <person name="Labbe J."/>
            <person name="Martin F.M."/>
        </authorList>
    </citation>
    <scope>NUCLEOTIDE SEQUENCE</scope>
    <source>
        <strain evidence="1">EC-137</strain>
    </source>
</reference>
<gene>
    <name evidence="1" type="ORF">K488DRAFT_53213</name>
</gene>
<protein>
    <submittedName>
        <fullName evidence="1">Alpha/beta-hydrolase</fullName>
    </submittedName>
</protein>
<comment type="caution">
    <text evidence="1">The sequence shown here is derived from an EMBL/GenBank/DDBJ whole genome shotgun (WGS) entry which is preliminary data.</text>
</comment>
<accession>A0ACB8QGT7</accession>